<keyword evidence="1" id="KW-1133">Transmembrane helix</keyword>
<evidence type="ECO:0000313" key="3">
    <source>
        <dbReference type="Proteomes" id="UP000252519"/>
    </source>
</evidence>
<dbReference type="EMBL" id="JOJR01000934">
    <property type="protein sequence ID" value="RCN33356.1"/>
    <property type="molecule type" value="Genomic_DNA"/>
</dbReference>
<comment type="caution">
    <text evidence="2">The sequence shown here is derived from an EMBL/GenBank/DDBJ whole genome shotgun (WGS) entry which is preliminary data.</text>
</comment>
<dbReference type="Proteomes" id="UP000252519">
    <property type="component" value="Unassembled WGS sequence"/>
</dbReference>
<name>A0A368FME0_ANCCA</name>
<evidence type="ECO:0000256" key="1">
    <source>
        <dbReference type="SAM" id="Phobius"/>
    </source>
</evidence>
<gene>
    <name evidence="2" type="ORF">ANCCAN_20813</name>
</gene>
<feature type="transmembrane region" description="Helical" evidence="1">
    <location>
        <begin position="55"/>
        <end position="76"/>
    </location>
</feature>
<sequence length="111" mass="12309">MCIPPINIVENVIKYCAQEGNCAEVDGLNSAAVKAIIEEAKIGAEFKMCITGSKWLEMLSAFDIGLCATLLGIEYFPLIGKVELSKTIDVEIFSVCLFLGRIFLYLLRWRA</sequence>
<dbReference type="AlphaFoldDB" id="A0A368FME0"/>
<keyword evidence="1" id="KW-0812">Transmembrane</keyword>
<reference evidence="2 3" key="1">
    <citation type="submission" date="2014-10" db="EMBL/GenBank/DDBJ databases">
        <title>Draft genome of the hookworm Ancylostoma caninum.</title>
        <authorList>
            <person name="Mitreva M."/>
        </authorList>
    </citation>
    <scope>NUCLEOTIDE SEQUENCE [LARGE SCALE GENOMIC DNA]</scope>
    <source>
        <strain evidence="2 3">Baltimore</strain>
    </source>
</reference>
<keyword evidence="3" id="KW-1185">Reference proteome</keyword>
<feature type="transmembrane region" description="Helical" evidence="1">
    <location>
        <begin position="88"/>
        <end position="107"/>
    </location>
</feature>
<evidence type="ECO:0000313" key="2">
    <source>
        <dbReference type="EMBL" id="RCN33356.1"/>
    </source>
</evidence>
<organism evidence="2 3">
    <name type="scientific">Ancylostoma caninum</name>
    <name type="common">Dog hookworm</name>
    <dbReference type="NCBI Taxonomy" id="29170"/>
    <lineage>
        <taxon>Eukaryota</taxon>
        <taxon>Metazoa</taxon>
        <taxon>Ecdysozoa</taxon>
        <taxon>Nematoda</taxon>
        <taxon>Chromadorea</taxon>
        <taxon>Rhabditida</taxon>
        <taxon>Rhabditina</taxon>
        <taxon>Rhabditomorpha</taxon>
        <taxon>Strongyloidea</taxon>
        <taxon>Ancylostomatidae</taxon>
        <taxon>Ancylostomatinae</taxon>
        <taxon>Ancylostoma</taxon>
    </lineage>
</organism>
<keyword evidence="1" id="KW-0472">Membrane</keyword>
<dbReference type="STRING" id="29170.A0A368FME0"/>
<proteinExistence type="predicted"/>
<accession>A0A368FME0</accession>
<protein>
    <submittedName>
        <fullName evidence="2">Uncharacterized protein</fullName>
    </submittedName>
</protein>